<evidence type="ECO:0000313" key="2">
    <source>
        <dbReference type="Proteomes" id="UP000822688"/>
    </source>
</evidence>
<dbReference type="EMBL" id="CM026426">
    <property type="protein sequence ID" value="KAG0573814.1"/>
    <property type="molecule type" value="Genomic_DNA"/>
</dbReference>
<dbReference type="AlphaFoldDB" id="A0A8T0HSC8"/>
<gene>
    <name evidence="1" type="ORF">KC19_VG211500</name>
</gene>
<keyword evidence="2" id="KW-1185">Reference proteome</keyword>
<protein>
    <submittedName>
        <fullName evidence="1">Uncharacterized protein</fullName>
    </submittedName>
</protein>
<sequence>MSGRQHPCTFVEENRRCMKRDARKQIRAESAVQEISYWCEYGPEDYSRQYGVEVQKVFAHCLTQKKNSTNQRKALQRARKIVEGAAKDAAAKARPKKKGKKEVLVDLNEEAVDEDAEEQARVLEAQERLMQAQALLDASVKEKRKTRVGKIRAGMTMKRGSQCNFVAKQLEVDESLCTIQFHCMEHVNKQGKPCHGGEFGGQRAGLSGHLSVATKQWIAESLRAGKSPAQVMAHHKAEGSFNGHNILNEQL</sequence>
<proteinExistence type="predicted"/>
<comment type="caution">
    <text evidence="1">The sequence shown here is derived from an EMBL/GenBank/DDBJ whole genome shotgun (WGS) entry which is preliminary data.</text>
</comment>
<dbReference type="PANTHER" id="PTHR33977">
    <property type="entry name" value="ZINC ION BINDING PROTEIN"/>
    <property type="match status" value="1"/>
</dbReference>
<dbReference type="Proteomes" id="UP000822688">
    <property type="component" value="Chromosome V"/>
</dbReference>
<evidence type="ECO:0000313" key="1">
    <source>
        <dbReference type="EMBL" id="KAG0573814.1"/>
    </source>
</evidence>
<organism evidence="1 2">
    <name type="scientific">Ceratodon purpureus</name>
    <name type="common">Fire moss</name>
    <name type="synonym">Dicranum purpureum</name>
    <dbReference type="NCBI Taxonomy" id="3225"/>
    <lineage>
        <taxon>Eukaryota</taxon>
        <taxon>Viridiplantae</taxon>
        <taxon>Streptophyta</taxon>
        <taxon>Embryophyta</taxon>
        <taxon>Bryophyta</taxon>
        <taxon>Bryophytina</taxon>
        <taxon>Bryopsida</taxon>
        <taxon>Dicranidae</taxon>
        <taxon>Pseudoditrichales</taxon>
        <taxon>Ditrichaceae</taxon>
        <taxon>Ceratodon</taxon>
    </lineage>
</organism>
<dbReference type="PANTHER" id="PTHR33977:SF1">
    <property type="entry name" value="ZINC ION BINDING PROTEIN"/>
    <property type="match status" value="1"/>
</dbReference>
<name>A0A8T0HSC8_CERPU</name>
<accession>A0A8T0HSC8</accession>
<reference evidence="1" key="1">
    <citation type="submission" date="2020-06" db="EMBL/GenBank/DDBJ databases">
        <title>WGS assembly of Ceratodon purpureus strain R40.</title>
        <authorList>
            <person name="Carey S.B."/>
            <person name="Jenkins J."/>
            <person name="Shu S."/>
            <person name="Lovell J.T."/>
            <person name="Sreedasyam A."/>
            <person name="Maumus F."/>
            <person name="Tiley G.P."/>
            <person name="Fernandez-Pozo N."/>
            <person name="Barry K."/>
            <person name="Chen C."/>
            <person name="Wang M."/>
            <person name="Lipzen A."/>
            <person name="Daum C."/>
            <person name="Saski C.A."/>
            <person name="Payton A.C."/>
            <person name="Mcbreen J.C."/>
            <person name="Conrad R.E."/>
            <person name="Kollar L.M."/>
            <person name="Olsson S."/>
            <person name="Huttunen S."/>
            <person name="Landis J.B."/>
            <person name="Wickett N.J."/>
            <person name="Johnson M.G."/>
            <person name="Rensing S.A."/>
            <person name="Grimwood J."/>
            <person name="Schmutz J."/>
            <person name="Mcdaniel S.F."/>
        </authorList>
    </citation>
    <scope>NUCLEOTIDE SEQUENCE</scope>
    <source>
        <strain evidence="1">R40</strain>
    </source>
</reference>